<proteinExistence type="predicted"/>
<gene>
    <name evidence="3" type="primary">LOC109060683</name>
</gene>
<dbReference type="Pfam" id="PF00307">
    <property type="entry name" value="CH"/>
    <property type="match status" value="1"/>
</dbReference>
<dbReference type="InterPro" id="IPR001715">
    <property type="entry name" value="CH_dom"/>
</dbReference>
<accession>A0A9Q9YY65</accession>
<dbReference type="RefSeq" id="XP_042628563.1">
    <property type="nucleotide sequence ID" value="XM_042772629.1"/>
</dbReference>
<reference evidence="3" key="1">
    <citation type="submission" date="2025-08" db="UniProtKB">
        <authorList>
            <consortium name="RefSeq"/>
        </authorList>
    </citation>
    <scope>IDENTIFICATION</scope>
    <source>
        <tissue evidence="3">Muscle</tissue>
    </source>
</reference>
<dbReference type="GO" id="GO:0001725">
    <property type="term" value="C:stress fiber"/>
    <property type="evidence" value="ECO:0007669"/>
    <property type="project" value="TreeGrafter"/>
</dbReference>
<dbReference type="AlphaFoldDB" id="A0A9Q9YY65"/>
<dbReference type="Proteomes" id="UP001155660">
    <property type="component" value="Chromosome A1"/>
</dbReference>
<evidence type="ECO:0000256" key="1">
    <source>
        <dbReference type="SAM" id="MobiDB-lite"/>
    </source>
</evidence>
<organism evidence="3">
    <name type="scientific">Cyprinus carpio</name>
    <name type="common">Common carp</name>
    <dbReference type="NCBI Taxonomy" id="7962"/>
    <lineage>
        <taxon>Eukaryota</taxon>
        <taxon>Metazoa</taxon>
        <taxon>Chordata</taxon>
        <taxon>Craniata</taxon>
        <taxon>Vertebrata</taxon>
        <taxon>Euteleostomi</taxon>
        <taxon>Actinopterygii</taxon>
        <taxon>Neopterygii</taxon>
        <taxon>Teleostei</taxon>
        <taxon>Ostariophysi</taxon>
        <taxon>Cypriniformes</taxon>
        <taxon>Cyprinidae</taxon>
        <taxon>Cyprininae</taxon>
        <taxon>Cyprinus</taxon>
    </lineage>
</organism>
<feature type="domain" description="Calponin-homology (CH)" evidence="2">
    <location>
        <begin position="25"/>
        <end position="129"/>
    </location>
</feature>
<dbReference type="SMART" id="SM00033">
    <property type="entry name" value="CH"/>
    <property type="match status" value="1"/>
</dbReference>
<protein>
    <submittedName>
        <fullName evidence="3">LIM and calponin homology domains-containing protein 1-like</fullName>
    </submittedName>
</protein>
<dbReference type="OrthoDB" id="15627at2759"/>
<dbReference type="GeneID" id="109060683"/>
<dbReference type="KEGG" id="ccar:109060683"/>
<dbReference type="GO" id="GO:0051893">
    <property type="term" value="P:regulation of focal adhesion assembly"/>
    <property type="evidence" value="ECO:0007669"/>
    <property type="project" value="TreeGrafter"/>
</dbReference>
<name>A0A9Q9YY65_CYPCA</name>
<dbReference type="FunFam" id="1.10.418.10:FF:000038">
    <property type="entry name" value="LIM and calponin homology domains-containing protein 1"/>
    <property type="match status" value="1"/>
</dbReference>
<dbReference type="PANTHER" id="PTHR15551:SF4">
    <property type="entry name" value="LIM AND CALPONIN HOMOLOGY DOMAINS-CONTAINING PROTEIN 1 ISOFORM X1"/>
    <property type="match status" value="1"/>
</dbReference>
<dbReference type="GO" id="GO:0032034">
    <property type="term" value="F:myosin II head/neck binding"/>
    <property type="evidence" value="ECO:0007669"/>
    <property type="project" value="TreeGrafter"/>
</dbReference>
<evidence type="ECO:0000259" key="2">
    <source>
        <dbReference type="PROSITE" id="PS50021"/>
    </source>
</evidence>
<dbReference type="PROSITE" id="PS50021">
    <property type="entry name" value="CH"/>
    <property type="match status" value="1"/>
</dbReference>
<dbReference type="GO" id="GO:0051496">
    <property type="term" value="P:positive regulation of stress fiber assembly"/>
    <property type="evidence" value="ECO:0007669"/>
    <property type="project" value="TreeGrafter"/>
</dbReference>
<dbReference type="PANTHER" id="PTHR15551">
    <property type="entry name" value="LIM DOMAIN ONLY 7"/>
    <property type="match status" value="1"/>
</dbReference>
<sequence>MASPGDDSASNAQLDQAESADASPEPAFQEAQKWIEAVTGRSFGDKDFRSGLENGILLCELLSSIKPGLVKKINRLPAPIAGLDNLTMFLRGCEELGLKGSQLFDPGDLQDTSIRANLTYVCACVWANRQKQEEEKEVSAKEATFLF</sequence>
<feature type="region of interest" description="Disordered" evidence="1">
    <location>
        <begin position="1"/>
        <end position="28"/>
    </location>
</feature>
<evidence type="ECO:0000313" key="3">
    <source>
        <dbReference type="RefSeq" id="XP_042628563.1"/>
    </source>
</evidence>